<feature type="coiled-coil region" evidence="6">
    <location>
        <begin position="173"/>
        <end position="204"/>
    </location>
</feature>
<dbReference type="PANTHER" id="PTHR46927:SF3">
    <property type="entry name" value="THAP-TYPE DOMAIN-CONTAINING PROTEIN"/>
    <property type="match status" value="1"/>
</dbReference>
<evidence type="ECO:0000256" key="3">
    <source>
        <dbReference type="ARBA" id="ARBA00022833"/>
    </source>
</evidence>
<dbReference type="InterPro" id="IPR006612">
    <property type="entry name" value="THAP_Znf"/>
</dbReference>
<evidence type="ECO:0000256" key="2">
    <source>
        <dbReference type="ARBA" id="ARBA00022771"/>
    </source>
</evidence>
<evidence type="ECO:0000259" key="8">
    <source>
        <dbReference type="PROSITE" id="PS50950"/>
    </source>
</evidence>
<feature type="compositionally biased region" description="Basic residues" evidence="7">
    <location>
        <begin position="424"/>
        <end position="434"/>
    </location>
</feature>
<dbReference type="Proteomes" id="UP001168821">
    <property type="component" value="Unassembled WGS sequence"/>
</dbReference>
<dbReference type="Pfam" id="PF05485">
    <property type="entry name" value="THAP"/>
    <property type="match status" value="1"/>
</dbReference>
<dbReference type="SMART" id="SM00980">
    <property type="entry name" value="THAP"/>
    <property type="match status" value="1"/>
</dbReference>
<keyword evidence="4 5" id="KW-0238">DNA-binding</keyword>
<evidence type="ECO:0000313" key="9">
    <source>
        <dbReference type="EMBL" id="KAJ3660997.1"/>
    </source>
</evidence>
<keyword evidence="1" id="KW-0479">Metal-binding</keyword>
<keyword evidence="10" id="KW-1185">Reference proteome</keyword>
<keyword evidence="2 5" id="KW-0863">Zinc-finger</keyword>
<dbReference type="InterPro" id="IPR052224">
    <property type="entry name" value="THAP_domain_protein"/>
</dbReference>
<sequence length="434" mass="50422">MPGMRCAVFGCNNSLIETKKKGLKVIYHRFPQGNNLTSSTIRNEWIRRCKRADKMNPSTSVICSTHFTQQDYERDLQNELLGLPQKKILKQTAVPVLNLPSLHKGTQEHGDPSFSSDRANRYKKREKKEEVENILAEHKIQESKTDIEETAIPDRTFPTEFFSQPSTSHNKEDDKLLHQYNNLKVKYERMEEKYKQKIKLLNSQVQYYKKKSLKISLSSCVPEEYISASVLKNANIDISDALVEELQNESTQNRSSSFSSNASSSSELNTTDVSRSCPEVTNDALEYIAGYLAKKFRNTNPTLGDFTYKKKQESYQLPSWVQQLSYGGLIQPTREWHTKIKKWNIYFEQHHGDALKKCSGIIEKLTTKINRRETTITRDIIRAFCKLRTIIRMNYMNIKLIEKRSRKRASQSSQSAQNTDTERKKRRKLNKLTK</sequence>
<feature type="region of interest" description="Disordered" evidence="7">
    <location>
        <begin position="102"/>
        <end position="129"/>
    </location>
</feature>
<proteinExistence type="predicted"/>
<reference evidence="9" key="1">
    <citation type="journal article" date="2023" name="G3 (Bethesda)">
        <title>Whole genome assemblies of Zophobas morio and Tenebrio molitor.</title>
        <authorList>
            <person name="Kaur S."/>
            <person name="Stinson S.A."/>
            <person name="diCenzo G.C."/>
        </authorList>
    </citation>
    <scope>NUCLEOTIDE SEQUENCE</scope>
    <source>
        <strain evidence="9">QUZm001</strain>
    </source>
</reference>
<dbReference type="EMBL" id="JALNTZ010000002">
    <property type="protein sequence ID" value="KAJ3660997.1"/>
    <property type="molecule type" value="Genomic_DNA"/>
</dbReference>
<feature type="domain" description="THAP-type" evidence="8">
    <location>
        <begin position="1"/>
        <end position="98"/>
    </location>
</feature>
<accession>A0AA38MMH4</accession>
<evidence type="ECO:0000256" key="1">
    <source>
        <dbReference type="ARBA" id="ARBA00022723"/>
    </source>
</evidence>
<evidence type="ECO:0000256" key="7">
    <source>
        <dbReference type="SAM" id="MobiDB-lite"/>
    </source>
</evidence>
<feature type="region of interest" description="Disordered" evidence="7">
    <location>
        <begin position="404"/>
        <end position="434"/>
    </location>
</feature>
<dbReference type="Pfam" id="PF12596">
    <property type="entry name" value="Tnp_P_element_C"/>
    <property type="match status" value="1"/>
</dbReference>
<dbReference type="AlphaFoldDB" id="A0AA38MMH4"/>
<evidence type="ECO:0000256" key="4">
    <source>
        <dbReference type="ARBA" id="ARBA00023125"/>
    </source>
</evidence>
<evidence type="ECO:0000256" key="5">
    <source>
        <dbReference type="PROSITE-ProRule" id="PRU00309"/>
    </source>
</evidence>
<name>A0AA38MMH4_9CUCU</name>
<evidence type="ECO:0000256" key="6">
    <source>
        <dbReference type="SAM" id="Coils"/>
    </source>
</evidence>
<dbReference type="GO" id="GO:0003677">
    <property type="term" value="F:DNA binding"/>
    <property type="evidence" value="ECO:0007669"/>
    <property type="project" value="UniProtKB-UniRule"/>
</dbReference>
<protein>
    <recommendedName>
        <fullName evidence="8">THAP-type domain-containing protein</fullName>
    </recommendedName>
</protein>
<keyword evidence="6" id="KW-0175">Coiled coil</keyword>
<gene>
    <name evidence="9" type="ORF">Zmor_005422</name>
</gene>
<dbReference type="InterPro" id="IPR022242">
    <property type="entry name" value="TNP-like_C"/>
</dbReference>
<feature type="region of interest" description="Disordered" evidence="7">
    <location>
        <begin position="249"/>
        <end position="275"/>
    </location>
</feature>
<feature type="compositionally biased region" description="Low complexity" evidence="7">
    <location>
        <begin position="255"/>
        <end position="266"/>
    </location>
</feature>
<evidence type="ECO:0000313" key="10">
    <source>
        <dbReference type="Proteomes" id="UP001168821"/>
    </source>
</evidence>
<comment type="caution">
    <text evidence="9">The sequence shown here is derived from an EMBL/GenBank/DDBJ whole genome shotgun (WGS) entry which is preliminary data.</text>
</comment>
<keyword evidence="3" id="KW-0862">Zinc</keyword>
<organism evidence="9 10">
    <name type="scientific">Zophobas morio</name>
    <dbReference type="NCBI Taxonomy" id="2755281"/>
    <lineage>
        <taxon>Eukaryota</taxon>
        <taxon>Metazoa</taxon>
        <taxon>Ecdysozoa</taxon>
        <taxon>Arthropoda</taxon>
        <taxon>Hexapoda</taxon>
        <taxon>Insecta</taxon>
        <taxon>Pterygota</taxon>
        <taxon>Neoptera</taxon>
        <taxon>Endopterygota</taxon>
        <taxon>Coleoptera</taxon>
        <taxon>Polyphaga</taxon>
        <taxon>Cucujiformia</taxon>
        <taxon>Tenebrionidae</taxon>
        <taxon>Zophobas</taxon>
    </lineage>
</organism>
<dbReference type="PANTHER" id="PTHR46927">
    <property type="entry name" value="AGAP005574-PA"/>
    <property type="match status" value="1"/>
</dbReference>
<dbReference type="SUPFAM" id="SSF57716">
    <property type="entry name" value="Glucocorticoid receptor-like (DNA-binding domain)"/>
    <property type="match status" value="1"/>
</dbReference>
<dbReference type="GO" id="GO:0008270">
    <property type="term" value="F:zinc ion binding"/>
    <property type="evidence" value="ECO:0007669"/>
    <property type="project" value="UniProtKB-KW"/>
</dbReference>
<dbReference type="PROSITE" id="PS50950">
    <property type="entry name" value="ZF_THAP"/>
    <property type="match status" value="1"/>
</dbReference>